<dbReference type="RefSeq" id="WP_042680496.1">
    <property type="nucleotide sequence ID" value="NZ_CP006965.1"/>
</dbReference>
<dbReference type="AlphaFoldDB" id="W0I6V2"/>
<reference evidence="2 3" key="1">
    <citation type="journal article" date="2014" name="Int. J. Syst. Evol. Microbiol.">
        <title>Thermococcus paralvinellae sp. nov. and Thermococcus cleftensis sp. nov. of hyperthermophilic heterotrophs from deep-sea hydrothermal vents.</title>
        <authorList>
            <person name="Hensley S.A."/>
            <person name="Jung J.H."/>
            <person name="Park C.S."/>
            <person name="Holden J.F."/>
        </authorList>
    </citation>
    <scope>NUCLEOTIDE SEQUENCE [LARGE SCALE GENOMIC DNA]</scope>
    <source>
        <strain evidence="2 3">ES1</strain>
    </source>
</reference>
<keyword evidence="1" id="KW-0812">Transmembrane</keyword>
<gene>
    <name evidence="2" type="ORF">TES1_0799</name>
</gene>
<evidence type="ECO:0000256" key="1">
    <source>
        <dbReference type="SAM" id="Phobius"/>
    </source>
</evidence>
<keyword evidence="3" id="KW-1185">Reference proteome</keyword>
<name>W0I6V2_9EURY</name>
<keyword evidence="1" id="KW-1133">Transmembrane helix</keyword>
<dbReference type="HOGENOM" id="CLU_2103637_0_0_2"/>
<accession>W0I6V2</accession>
<dbReference type="EMBL" id="CP006965">
    <property type="protein sequence ID" value="AHF80185.1"/>
    <property type="molecule type" value="Genomic_DNA"/>
</dbReference>
<evidence type="ECO:0000313" key="2">
    <source>
        <dbReference type="EMBL" id="AHF80185.1"/>
    </source>
</evidence>
<organism evidence="2 3">
    <name type="scientific">Thermococcus paralvinellae</name>
    <dbReference type="NCBI Taxonomy" id="582419"/>
    <lineage>
        <taxon>Archaea</taxon>
        <taxon>Methanobacteriati</taxon>
        <taxon>Methanobacteriota</taxon>
        <taxon>Thermococci</taxon>
        <taxon>Thermococcales</taxon>
        <taxon>Thermococcaceae</taxon>
        <taxon>Thermococcus</taxon>
    </lineage>
</organism>
<sequence length="115" mass="11889">MSKGKYAGAGFIIGLLLATGIDPIGAVIEAFKEILTSFYVMVGSGIILIGLLVLFIYEILNKAEPVITAVEAYNERGELGLVAFLLGLLAGLVITVASLPGALLLIVAALLENAS</sequence>
<dbReference type="GeneID" id="24907776"/>
<dbReference type="Proteomes" id="UP000019027">
    <property type="component" value="Chromosome"/>
</dbReference>
<feature type="transmembrane region" description="Helical" evidence="1">
    <location>
        <begin position="36"/>
        <end position="60"/>
    </location>
</feature>
<feature type="transmembrane region" description="Helical" evidence="1">
    <location>
        <begin position="81"/>
        <end position="111"/>
    </location>
</feature>
<proteinExistence type="predicted"/>
<protein>
    <submittedName>
        <fullName evidence="2">Uncharacterized protein</fullName>
    </submittedName>
</protein>
<dbReference type="KEGG" id="ths:TES1_0799"/>
<evidence type="ECO:0000313" key="3">
    <source>
        <dbReference type="Proteomes" id="UP000019027"/>
    </source>
</evidence>
<keyword evidence="1" id="KW-0472">Membrane</keyword>